<dbReference type="GO" id="GO:0005524">
    <property type="term" value="F:ATP binding"/>
    <property type="evidence" value="ECO:0007669"/>
    <property type="project" value="UniProtKB-KW"/>
</dbReference>
<dbReference type="GO" id="GO:0016887">
    <property type="term" value="F:ATP hydrolysis activity"/>
    <property type="evidence" value="ECO:0007669"/>
    <property type="project" value="InterPro"/>
</dbReference>
<dbReference type="GO" id="GO:0043190">
    <property type="term" value="C:ATP-binding cassette (ABC) transporter complex"/>
    <property type="evidence" value="ECO:0007669"/>
    <property type="project" value="InterPro"/>
</dbReference>
<dbReference type="EMBL" id="SODV01000002">
    <property type="protein sequence ID" value="TDW96403.1"/>
    <property type="molecule type" value="Genomic_DNA"/>
</dbReference>
<dbReference type="SMART" id="SM00382">
    <property type="entry name" value="AAA"/>
    <property type="match status" value="1"/>
</dbReference>
<evidence type="ECO:0000313" key="6">
    <source>
        <dbReference type="Proteomes" id="UP000294498"/>
    </source>
</evidence>
<dbReference type="PROSITE" id="PS00211">
    <property type="entry name" value="ABC_TRANSPORTER_1"/>
    <property type="match status" value="1"/>
</dbReference>
<dbReference type="PANTHER" id="PTHR42781">
    <property type="entry name" value="SPERMIDINE/PUTRESCINE IMPORT ATP-BINDING PROTEIN POTA"/>
    <property type="match status" value="1"/>
</dbReference>
<dbReference type="OrthoDB" id="9802264at2"/>
<dbReference type="InterPro" id="IPR027417">
    <property type="entry name" value="P-loop_NTPase"/>
</dbReference>
<dbReference type="PANTHER" id="PTHR42781:SF4">
    <property type="entry name" value="SPERMIDINE_PUTRESCINE IMPORT ATP-BINDING PROTEIN POTA"/>
    <property type="match status" value="1"/>
</dbReference>
<organism evidence="5 6">
    <name type="scientific">Dinghuibacter silviterrae</name>
    <dbReference type="NCBI Taxonomy" id="1539049"/>
    <lineage>
        <taxon>Bacteria</taxon>
        <taxon>Pseudomonadati</taxon>
        <taxon>Bacteroidota</taxon>
        <taxon>Chitinophagia</taxon>
        <taxon>Chitinophagales</taxon>
        <taxon>Chitinophagaceae</taxon>
        <taxon>Dinghuibacter</taxon>
    </lineage>
</organism>
<accession>A0A4R8DFL8</accession>
<sequence>MKFLTVTDIRKTEGSLTVVQDVRFSQQEHERLAIVGESGSGKSTLLKMIAGYTQPDAGQVLFLDKRVLGPDEQLIMGHPGIAYLSQHFELRNNYRVEEVLAYANQLPDEAAQKIFDICRITPFLKRKTHQVSGGEKQRIALARLLVGAPRLLLLDEPYSNLDLIHKGILKTVVQDIGEQLGLTVLLVSHDPMDTLPWADRILVMRGGVIVQTGTPEEVYRCPANEYVGGLFGDYNLIPDADGRRRFLRPADLQINGQGIPGTVTRVAYLGDSFDVTVSTGSGPLTVNTRETGVSAGDKVYLAPAPGEAWYL</sequence>
<dbReference type="InterPro" id="IPR013611">
    <property type="entry name" value="Transp-assoc_OB_typ2"/>
</dbReference>
<feature type="domain" description="ABC transporter" evidence="4">
    <location>
        <begin position="4"/>
        <end position="231"/>
    </location>
</feature>
<dbReference type="Pfam" id="PF00005">
    <property type="entry name" value="ABC_tran"/>
    <property type="match status" value="1"/>
</dbReference>
<dbReference type="GO" id="GO:0022857">
    <property type="term" value="F:transmembrane transporter activity"/>
    <property type="evidence" value="ECO:0007669"/>
    <property type="project" value="InterPro"/>
</dbReference>
<evidence type="ECO:0000259" key="4">
    <source>
        <dbReference type="PROSITE" id="PS50893"/>
    </source>
</evidence>
<reference evidence="5 6" key="1">
    <citation type="submission" date="2019-03" db="EMBL/GenBank/DDBJ databases">
        <title>Genomic Encyclopedia of Type Strains, Phase IV (KMG-IV): sequencing the most valuable type-strain genomes for metagenomic binning, comparative biology and taxonomic classification.</title>
        <authorList>
            <person name="Goeker M."/>
        </authorList>
    </citation>
    <scope>NUCLEOTIDE SEQUENCE [LARGE SCALE GENOMIC DNA]</scope>
    <source>
        <strain evidence="5 6">DSM 100059</strain>
    </source>
</reference>
<keyword evidence="1" id="KW-0813">Transport</keyword>
<dbReference type="InterPro" id="IPR003593">
    <property type="entry name" value="AAA+_ATPase"/>
</dbReference>
<keyword evidence="3 5" id="KW-0067">ATP-binding</keyword>
<evidence type="ECO:0000256" key="3">
    <source>
        <dbReference type="ARBA" id="ARBA00022840"/>
    </source>
</evidence>
<dbReference type="PROSITE" id="PS50893">
    <property type="entry name" value="ABC_TRANSPORTER_2"/>
    <property type="match status" value="1"/>
</dbReference>
<dbReference type="InterPro" id="IPR008995">
    <property type="entry name" value="Mo/tungstate-bd_C_term_dom"/>
</dbReference>
<keyword evidence="2" id="KW-0547">Nucleotide-binding</keyword>
<evidence type="ECO:0000256" key="2">
    <source>
        <dbReference type="ARBA" id="ARBA00022741"/>
    </source>
</evidence>
<dbReference type="SUPFAM" id="SSF50331">
    <property type="entry name" value="MOP-like"/>
    <property type="match status" value="1"/>
</dbReference>
<evidence type="ECO:0000256" key="1">
    <source>
        <dbReference type="ARBA" id="ARBA00022448"/>
    </source>
</evidence>
<keyword evidence="6" id="KW-1185">Reference proteome</keyword>
<dbReference type="Gene3D" id="3.40.50.300">
    <property type="entry name" value="P-loop containing nucleotide triphosphate hydrolases"/>
    <property type="match status" value="1"/>
</dbReference>
<comment type="caution">
    <text evidence="5">The sequence shown here is derived from an EMBL/GenBank/DDBJ whole genome shotgun (WGS) entry which is preliminary data.</text>
</comment>
<gene>
    <name evidence="5" type="ORF">EDB95_4232</name>
</gene>
<dbReference type="Proteomes" id="UP000294498">
    <property type="component" value="Unassembled WGS sequence"/>
</dbReference>
<dbReference type="InterPro" id="IPR050093">
    <property type="entry name" value="ABC_SmlMolc_Importer"/>
</dbReference>
<dbReference type="SUPFAM" id="SSF52540">
    <property type="entry name" value="P-loop containing nucleoside triphosphate hydrolases"/>
    <property type="match status" value="1"/>
</dbReference>
<evidence type="ECO:0000313" key="5">
    <source>
        <dbReference type="EMBL" id="TDW96403.1"/>
    </source>
</evidence>
<proteinExistence type="predicted"/>
<dbReference type="InterPro" id="IPR003439">
    <property type="entry name" value="ABC_transporter-like_ATP-bd"/>
</dbReference>
<name>A0A4R8DFL8_9BACT</name>
<protein>
    <submittedName>
        <fullName evidence="5">Iron(III) transport system ATP-binding protein</fullName>
    </submittedName>
</protein>
<dbReference type="RefSeq" id="WP_133996779.1">
    <property type="nucleotide sequence ID" value="NZ_SODV01000002.1"/>
</dbReference>
<dbReference type="AlphaFoldDB" id="A0A4R8DFL8"/>
<dbReference type="InterPro" id="IPR017871">
    <property type="entry name" value="ABC_transporter-like_CS"/>
</dbReference>
<dbReference type="Pfam" id="PF08402">
    <property type="entry name" value="TOBE_2"/>
    <property type="match status" value="1"/>
</dbReference>